<name>A0ABR3QMI5_9PLEO</name>
<comment type="caution">
    <text evidence="2">The sequence shown here is derived from an EMBL/GenBank/DDBJ whole genome shotgun (WGS) entry which is preliminary data.</text>
</comment>
<reference evidence="2 3" key="1">
    <citation type="submission" date="2024-02" db="EMBL/GenBank/DDBJ databases">
        <title>De novo assembly and annotation of 12 fungi associated with fruit tree decline syndrome in Ontario, Canada.</title>
        <authorList>
            <person name="Sulman M."/>
            <person name="Ellouze W."/>
            <person name="Ilyukhin E."/>
        </authorList>
    </citation>
    <scope>NUCLEOTIDE SEQUENCE [LARGE SCALE GENOMIC DNA]</scope>
    <source>
        <strain evidence="2 3">M97-236</strain>
    </source>
</reference>
<accession>A0ABR3QMI5</accession>
<dbReference type="InterPro" id="IPR003347">
    <property type="entry name" value="JmjC_dom"/>
</dbReference>
<dbReference type="EMBL" id="JAKIXB020000042">
    <property type="protein sequence ID" value="KAL1593052.1"/>
    <property type="molecule type" value="Genomic_DNA"/>
</dbReference>
<organism evidence="2 3">
    <name type="scientific">Nothophoma quercina</name>
    <dbReference type="NCBI Taxonomy" id="749835"/>
    <lineage>
        <taxon>Eukaryota</taxon>
        <taxon>Fungi</taxon>
        <taxon>Dikarya</taxon>
        <taxon>Ascomycota</taxon>
        <taxon>Pezizomycotina</taxon>
        <taxon>Dothideomycetes</taxon>
        <taxon>Pleosporomycetidae</taxon>
        <taxon>Pleosporales</taxon>
        <taxon>Pleosporineae</taxon>
        <taxon>Didymellaceae</taxon>
        <taxon>Nothophoma</taxon>
    </lineage>
</organism>
<dbReference type="SUPFAM" id="SSF51197">
    <property type="entry name" value="Clavaminate synthase-like"/>
    <property type="match status" value="1"/>
</dbReference>
<proteinExistence type="predicted"/>
<evidence type="ECO:0000313" key="2">
    <source>
        <dbReference type="EMBL" id="KAL1593052.1"/>
    </source>
</evidence>
<evidence type="ECO:0000313" key="3">
    <source>
        <dbReference type="Proteomes" id="UP001521222"/>
    </source>
</evidence>
<gene>
    <name evidence="2" type="ORF">SLS59_009377</name>
</gene>
<dbReference type="Gene3D" id="2.60.120.650">
    <property type="entry name" value="Cupin"/>
    <property type="match status" value="1"/>
</dbReference>
<evidence type="ECO:0000259" key="1">
    <source>
        <dbReference type="PROSITE" id="PS51184"/>
    </source>
</evidence>
<keyword evidence="3" id="KW-1185">Reference proteome</keyword>
<dbReference type="Proteomes" id="UP001521222">
    <property type="component" value="Unassembled WGS sequence"/>
</dbReference>
<dbReference type="PROSITE" id="PS51184">
    <property type="entry name" value="JMJC"/>
    <property type="match status" value="1"/>
</dbReference>
<sequence length="732" mass="83027">MEPLTQSSDILDIDPVPAHIQAFRASLKAIEDDADKLKACVAMRDELLEQQTALEWLFACAEGVMVDECPHYREKRRVWSRKLDVDADTQAEAEVKQWGRFIDIAKSGIKMKEQCLAPLTKTSGYWGIEKVRHYQWASMGLKFCKVLGTAASRIPDWKEASVKLNQLLLSRIAEGRSLRESPNPINLIDLEHLKTWSEKNDYEKKGRKTCILKYHPFTNSALPAGYAFDQYGLIVLAEVAAPNFLSVMERKQKTNTTEDLEMLMKYEAQQELLCLKHLKMYAKWATTCMLCHQKSEDTVSMQTPKRPTSNLLDPLPFVAAKRRRLSLPEAGSGFDRLSEDAVQNPGIFFFPVAEENRDRRPVYDAKGDARFRQQVMAQLERKLMPNKSPKTWGELNIQVMYSLLSRASQPTTIADESEEVYYMTGEEAKSRLESHIALHGPMITENQQQFRWDHRKGRPIEQLFRRMGNPTRSVSVQKPSLSLQQPSFESMRLGDVQAVFAENVTSDDPLNVLDLRNPLPRSVLPSFLTGEDCQLLSRVRDVLLEGASAERCTAPIAEWNKWKDDEDWVLLAQGGACTLTHQDSCGKATWLTVQEGQLGFGWMSHPSKEETRSWSADPNGFTGGQLRYVVLRPGQTIYFEAGTVHFVFRLEQYQTLLVGGHVLRWSRIDSWIEIVLNQLRFPDSTNEDLLPSASAYVEAVAQLVSEQQSLGSSDELGGEKAIARFLDVKKAS</sequence>
<protein>
    <recommendedName>
        <fullName evidence="1">JmjC domain-containing protein</fullName>
    </recommendedName>
</protein>
<feature type="domain" description="JmjC" evidence="1">
    <location>
        <begin position="508"/>
        <end position="679"/>
    </location>
</feature>